<dbReference type="Gene3D" id="3.30.70.940">
    <property type="entry name" value="NusG, N-terminal domain"/>
    <property type="match status" value="1"/>
</dbReference>
<keyword evidence="7" id="KW-1185">Reference proteome</keyword>
<proteinExistence type="predicted"/>
<dbReference type="EMBL" id="JAOQKJ010000015">
    <property type="protein sequence ID" value="MCU6745652.1"/>
    <property type="molecule type" value="Genomic_DNA"/>
</dbReference>
<evidence type="ECO:0000313" key="7">
    <source>
        <dbReference type="Proteomes" id="UP001652432"/>
    </source>
</evidence>
<gene>
    <name evidence="6" type="ORF">OCV77_14345</name>
</gene>
<dbReference type="PANTHER" id="PTHR30265">
    <property type="entry name" value="RHO-INTERACTING TRANSCRIPTION TERMINATION FACTOR NUSG"/>
    <property type="match status" value="1"/>
</dbReference>
<dbReference type="RefSeq" id="WP_262575683.1">
    <property type="nucleotide sequence ID" value="NZ_JAOQKJ010000015.1"/>
</dbReference>
<comment type="caution">
    <text evidence="6">The sequence shown here is derived from an EMBL/GenBank/DDBJ whole genome shotgun (WGS) entry which is preliminary data.</text>
</comment>
<dbReference type="InterPro" id="IPR036735">
    <property type="entry name" value="NGN_dom_sf"/>
</dbReference>
<evidence type="ECO:0000259" key="5">
    <source>
        <dbReference type="SMART" id="SM00738"/>
    </source>
</evidence>
<evidence type="ECO:0000256" key="1">
    <source>
        <dbReference type="ARBA" id="ARBA00022814"/>
    </source>
</evidence>
<dbReference type="Proteomes" id="UP001652432">
    <property type="component" value="Unassembled WGS sequence"/>
</dbReference>
<dbReference type="InterPro" id="IPR043425">
    <property type="entry name" value="NusG-like"/>
</dbReference>
<keyword evidence="2" id="KW-0805">Transcription regulation</keyword>
<evidence type="ECO:0000256" key="4">
    <source>
        <dbReference type="SAM" id="MobiDB-lite"/>
    </source>
</evidence>
<feature type="region of interest" description="Disordered" evidence="4">
    <location>
        <begin position="185"/>
        <end position="204"/>
    </location>
</feature>
<evidence type="ECO:0000313" key="6">
    <source>
        <dbReference type="EMBL" id="MCU6745652.1"/>
    </source>
</evidence>
<protein>
    <recommendedName>
        <fullName evidence="5">NusG-like N-terminal domain-containing protein</fullName>
    </recommendedName>
</protein>
<dbReference type="InterPro" id="IPR006645">
    <property type="entry name" value="NGN-like_dom"/>
</dbReference>
<organism evidence="6 7">
    <name type="scientific">Suilimivivens aceti</name>
    <dbReference type="NCBI Taxonomy" id="2981774"/>
    <lineage>
        <taxon>Bacteria</taxon>
        <taxon>Bacillati</taxon>
        <taxon>Bacillota</taxon>
        <taxon>Clostridia</taxon>
        <taxon>Lachnospirales</taxon>
        <taxon>Lachnospiraceae</taxon>
        <taxon>Suilimivivens</taxon>
    </lineage>
</organism>
<keyword evidence="3" id="KW-0804">Transcription</keyword>
<dbReference type="Pfam" id="PF02357">
    <property type="entry name" value="NusG"/>
    <property type="match status" value="1"/>
</dbReference>
<evidence type="ECO:0000256" key="3">
    <source>
        <dbReference type="ARBA" id="ARBA00023163"/>
    </source>
</evidence>
<keyword evidence="1" id="KW-0889">Transcription antitermination</keyword>
<dbReference type="SMART" id="SM00738">
    <property type="entry name" value="NGN"/>
    <property type="match status" value="1"/>
</dbReference>
<dbReference type="SUPFAM" id="SSF82679">
    <property type="entry name" value="N-utilization substance G protein NusG, N-terminal domain"/>
    <property type="match status" value="1"/>
</dbReference>
<reference evidence="6 7" key="1">
    <citation type="journal article" date="2021" name="ISME Commun">
        <title>Automated analysis of genomic sequences facilitates high-throughput and comprehensive description of bacteria.</title>
        <authorList>
            <person name="Hitch T.C.A."/>
        </authorList>
    </citation>
    <scope>NUCLEOTIDE SEQUENCE [LARGE SCALE GENOMIC DNA]</scope>
    <source>
        <strain evidence="6 7">Sanger_18</strain>
    </source>
</reference>
<feature type="domain" description="NusG-like N-terminal" evidence="5">
    <location>
        <begin position="1"/>
        <end position="107"/>
    </location>
</feature>
<accession>A0ABT2T5V9</accession>
<dbReference type="PANTHER" id="PTHR30265:SF4">
    <property type="entry name" value="KOW MOTIF FAMILY PROTEIN, EXPRESSED"/>
    <property type="match status" value="1"/>
</dbReference>
<sequence length="273" mass="31771">MWYVIQTVNGEEQQVCTWINQRMDRALFRRCFVPLYEDVWRKEGIGNISIRKMFGGYLFIETDRPEDIYEELRKVPGLTILLSEEDQTGKRFWPIHREEEEFLDNVLWDGLMRVSYIERNANGRITFVAGPLADYQEYIVKIDLPHRRAIVEMPFLGKKRRLKFGLWSSKDPAIPWLEEAKKRRLEKKNSGHSGTDTQKEVSTGQGYLHEGGITEGDYVVNTTGIYGDGLLKVISVDEKCRSVTAAVPLFGELIPVQMSMDDVEKEERRKMEE</sequence>
<evidence type="ECO:0000256" key="2">
    <source>
        <dbReference type="ARBA" id="ARBA00023015"/>
    </source>
</evidence>
<name>A0ABT2T5V9_9FIRM</name>
<feature type="compositionally biased region" description="Polar residues" evidence="4">
    <location>
        <begin position="191"/>
        <end position="204"/>
    </location>
</feature>